<sequence length="264" mass="29069">MRGYRPVIIAAILMLSSVAAKASDEVGLTADIKSDTQPGRAAAPWLLFGNAGAGGVDYLWTGAYRPDEEAYGVGYRWRKFSFEQLSSGPAAERIDARLYRTRISRLSYKPADNLVLQLARGKISGLDHLMADESLRRTAVSASHVFEHGGVRLENMLAWGRSSRKMRQSTSGFLLESTVRLPGAHTLFGRLEQVGSDEPGLGEVLTDRSRVNRLSIGYVRELDTGPGARLEFGGFVSHYRLPHTVGQGQGDTLLYMMVARLRLR</sequence>
<evidence type="ECO:0000313" key="3">
    <source>
        <dbReference type="Proteomes" id="UP000887222"/>
    </source>
</evidence>
<keyword evidence="3" id="KW-1185">Reference proteome</keyword>
<feature type="chain" id="PRO_5045473650" description="DUF2490 domain-containing protein" evidence="1">
    <location>
        <begin position="23"/>
        <end position="264"/>
    </location>
</feature>
<gene>
    <name evidence="2" type="ORF">NCCP691_35870</name>
</gene>
<reference evidence="2 3" key="1">
    <citation type="journal article" date="2022" name="Int. J. Syst. Evol. Microbiol.">
        <title>Noviherbaspirillum aridicola sp. nov., isolated from an arid soil in Pakistan.</title>
        <authorList>
            <person name="Khan I.U."/>
            <person name="Saqib M."/>
            <person name="Amin A."/>
            <person name="Hussain F."/>
            <person name="Li L."/>
            <person name="Liu Y.H."/>
            <person name="Fang B.Z."/>
            <person name="Ahmed I."/>
            <person name="Li W.J."/>
        </authorList>
    </citation>
    <scope>NUCLEOTIDE SEQUENCE [LARGE SCALE GENOMIC DNA]</scope>
    <source>
        <strain evidence="2 3">NCCP-691</strain>
    </source>
</reference>
<comment type="caution">
    <text evidence="2">The sequence shown here is derived from an EMBL/GenBank/DDBJ whole genome shotgun (WGS) entry which is preliminary data.</text>
</comment>
<organism evidence="2 3">
    <name type="scientific">Noviherbaspirillum aridicola</name>
    <dbReference type="NCBI Taxonomy" id="2849687"/>
    <lineage>
        <taxon>Bacteria</taxon>
        <taxon>Pseudomonadati</taxon>
        <taxon>Pseudomonadota</taxon>
        <taxon>Betaproteobacteria</taxon>
        <taxon>Burkholderiales</taxon>
        <taxon>Oxalobacteraceae</taxon>
        <taxon>Noviherbaspirillum</taxon>
    </lineage>
</organism>
<keyword evidence="1" id="KW-0732">Signal</keyword>
<evidence type="ECO:0008006" key="4">
    <source>
        <dbReference type="Google" id="ProtNLM"/>
    </source>
</evidence>
<dbReference type="EMBL" id="BPMK01000018">
    <property type="protein sequence ID" value="GIZ53573.1"/>
    <property type="molecule type" value="Genomic_DNA"/>
</dbReference>
<evidence type="ECO:0000313" key="2">
    <source>
        <dbReference type="EMBL" id="GIZ53573.1"/>
    </source>
</evidence>
<protein>
    <recommendedName>
        <fullName evidence="4">DUF2490 domain-containing protein</fullName>
    </recommendedName>
</protein>
<dbReference type="Proteomes" id="UP000887222">
    <property type="component" value="Unassembled WGS sequence"/>
</dbReference>
<accession>A0ABQ4Q8P0</accession>
<name>A0ABQ4Q8P0_9BURK</name>
<evidence type="ECO:0000256" key="1">
    <source>
        <dbReference type="SAM" id="SignalP"/>
    </source>
</evidence>
<proteinExistence type="predicted"/>
<feature type="signal peptide" evidence="1">
    <location>
        <begin position="1"/>
        <end position="22"/>
    </location>
</feature>